<keyword evidence="2" id="KW-0328">Glycosyltransferase</keyword>
<dbReference type="GO" id="GO:0030288">
    <property type="term" value="C:outer membrane-bounded periplasmic space"/>
    <property type="evidence" value="ECO:0007669"/>
    <property type="project" value="TreeGrafter"/>
</dbReference>
<reference evidence="11 12" key="1">
    <citation type="submission" date="2016-10" db="EMBL/GenBank/DDBJ databases">
        <title>WGS of isloates from the oral cavity of healthy individuals.</title>
        <authorList>
            <person name="Sharma S."/>
            <person name="Pal V.K."/>
            <person name="Patil P.B."/>
            <person name="Korpole S."/>
            <person name="Grover V."/>
        </authorList>
    </citation>
    <scope>NUCLEOTIDE SEQUENCE [LARGE SCALE GENOMIC DNA]</scope>
    <source>
        <strain evidence="11 12">DISK12</strain>
    </source>
</reference>
<evidence type="ECO:0000256" key="6">
    <source>
        <dbReference type="ARBA" id="ARBA00022984"/>
    </source>
</evidence>
<dbReference type="PANTHER" id="PTHR32282">
    <property type="entry name" value="BINDING PROTEIN TRANSPEPTIDASE, PUTATIVE-RELATED"/>
    <property type="match status" value="1"/>
</dbReference>
<keyword evidence="6" id="KW-0573">Peptidoglycan synthesis</keyword>
<evidence type="ECO:0000256" key="2">
    <source>
        <dbReference type="ARBA" id="ARBA00022676"/>
    </source>
</evidence>
<dbReference type="EMBL" id="MKXG01000029">
    <property type="protein sequence ID" value="PJZ17232.1"/>
    <property type="molecule type" value="Genomic_DNA"/>
</dbReference>
<dbReference type="Pfam" id="PF00905">
    <property type="entry name" value="Transpeptidase"/>
    <property type="match status" value="1"/>
</dbReference>
<keyword evidence="9" id="KW-0961">Cell wall biogenesis/degradation</keyword>
<proteinExistence type="predicted"/>
<feature type="domain" description="Penicillin-binding protein transpeptidase" evidence="10">
    <location>
        <begin position="1"/>
        <end position="95"/>
    </location>
</feature>
<gene>
    <name evidence="11" type="ORF">BHU41_11275</name>
</gene>
<evidence type="ECO:0000256" key="5">
    <source>
        <dbReference type="ARBA" id="ARBA00022960"/>
    </source>
</evidence>
<dbReference type="GO" id="GO:0008955">
    <property type="term" value="F:peptidoglycan glycosyltransferase activity"/>
    <property type="evidence" value="ECO:0007669"/>
    <property type="project" value="TreeGrafter"/>
</dbReference>
<dbReference type="AlphaFoldDB" id="A0A2M9WPB8"/>
<dbReference type="GO" id="GO:0071555">
    <property type="term" value="P:cell wall organization"/>
    <property type="evidence" value="ECO:0007669"/>
    <property type="project" value="UniProtKB-KW"/>
</dbReference>
<organism evidence="11 12">
    <name type="scientific">Lactobacillus crispatus</name>
    <dbReference type="NCBI Taxonomy" id="47770"/>
    <lineage>
        <taxon>Bacteria</taxon>
        <taxon>Bacillati</taxon>
        <taxon>Bacillota</taxon>
        <taxon>Bacilli</taxon>
        <taxon>Lactobacillales</taxon>
        <taxon>Lactobacillaceae</taxon>
        <taxon>Lactobacillus</taxon>
    </lineage>
</organism>
<accession>A0A2M9WPB8</accession>
<dbReference type="Gene3D" id="3.40.710.10">
    <property type="entry name" value="DD-peptidase/beta-lactamase superfamily"/>
    <property type="match status" value="1"/>
</dbReference>
<dbReference type="InterPro" id="IPR001460">
    <property type="entry name" value="PCN-bd_Tpept"/>
</dbReference>
<dbReference type="InterPro" id="IPR050396">
    <property type="entry name" value="Glycosyltr_51/Transpeptidase"/>
</dbReference>
<keyword evidence="8" id="KW-0472">Membrane</keyword>
<evidence type="ECO:0000256" key="1">
    <source>
        <dbReference type="ARBA" id="ARBA00022475"/>
    </source>
</evidence>
<keyword evidence="4" id="KW-0812">Transmembrane</keyword>
<evidence type="ECO:0000256" key="7">
    <source>
        <dbReference type="ARBA" id="ARBA00022989"/>
    </source>
</evidence>
<protein>
    <recommendedName>
        <fullName evidence="10">Penicillin-binding protein transpeptidase domain-containing protein</fullName>
    </recommendedName>
</protein>
<dbReference type="GO" id="GO:0008658">
    <property type="term" value="F:penicillin binding"/>
    <property type="evidence" value="ECO:0007669"/>
    <property type="project" value="InterPro"/>
</dbReference>
<keyword evidence="1" id="KW-1003">Cell membrane</keyword>
<sequence>MGAVVIDNATGKVLAFSGGVDFKNSQINHAFDTYRSPGSSIKPYLVYGPAIEHKLISSQTALADFPTRFGNYIPTHYNSTVENRFISAQEALSKS</sequence>
<evidence type="ECO:0000256" key="8">
    <source>
        <dbReference type="ARBA" id="ARBA00023136"/>
    </source>
</evidence>
<evidence type="ECO:0000256" key="3">
    <source>
        <dbReference type="ARBA" id="ARBA00022679"/>
    </source>
</evidence>
<evidence type="ECO:0000313" key="11">
    <source>
        <dbReference type="EMBL" id="PJZ17232.1"/>
    </source>
</evidence>
<keyword evidence="3" id="KW-0808">Transferase</keyword>
<keyword evidence="5" id="KW-0133">Cell shape</keyword>
<keyword evidence="7" id="KW-1133">Transmembrane helix</keyword>
<dbReference type="Proteomes" id="UP000231914">
    <property type="component" value="Unassembled WGS sequence"/>
</dbReference>
<evidence type="ECO:0000256" key="4">
    <source>
        <dbReference type="ARBA" id="ARBA00022692"/>
    </source>
</evidence>
<evidence type="ECO:0000313" key="12">
    <source>
        <dbReference type="Proteomes" id="UP000231914"/>
    </source>
</evidence>
<dbReference type="SUPFAM" id="SSF56601">
    <property type="entry name" value="beta-lactamase/transpeptidase-like"/>
    <property type="match status" value="1"/>
</dbReference>
<dbReference type="PANTHER" id="PTHR32282:SF32">
    <property type="entry name" value="PENICILLIN-BINDING PROTEIN 2A"/>
    <property type="match status" value="1"/>
</dbReference>
<dbReference type="GO" id="GO:0008360">
    <property type="term" value="P:regulation of cell shape"/>
    <property type="evidence" value="ECO:0007669"/>
    <property type="project" value="UniProtKB-KW"/>
</dbReference>
<dbReference type="GO" id="GO:0009252">
    <property type="term" value="P:peptidoglycan biosynthetic process"/>
    <property type="evidence" value="ECO:0007669"/>
    <property type="project" value="UniProtKB-KW"/>
</dbReference>
<comment type="caution">
    <text evidence="11">The sequence shown here is derived from an EMBL/GenBank/DDBJ whole genome shotgun (WGS) entry which is preliminary data.</text>
</comment>
<evidence type="ECO:0000256" key="9">
    <source>
        <dbReference type="ARBA" id="ARBA00023316"/>
    </source>
</evidence>
<name>A0A2M9WPB8_9LACO</name>
<dbReference type="InterPro" id="IPR012338">
    <property type="entry name" value="Beta-lactam/transpept-like"/>
</dbReference>
<evidence type="ECO:0000259" key="10">
    <source>
        <dbReference type="Pfam" id="PF00905"/>
    </source>
</evidence>